<evidence type="ECO:0000313" key="6">
    <source>
        <dbReference type="EMBL" id="KAG2450467.1"/>
    </source>
</evidence>
<name>A0A835WN83_9CHLO</name>
<dbReference type="SUPFAM" id="SSF47954">
    <property type="entry name" value="Cyclin-like"/>
    <property type="match status" value="2"/>
</dbReference>
<dbReference type="GO" id="GO:0016538">
    <property type="term" value="F:cyclin-dependent protein serine/threonine kinase regulator activity"/>
    <property type="evidence" value="ECO:0007669"/>
    <property type="project" value="InterPro"/>
</dbReference>
<protein>
    <recommendedName>
        <fullName evidence="8">Cyclin-like domain-containing protein</fullName>
    </recommendedName>
</protein>
<dbReference type="SMART" id="SM01332">
    <property type="entry name" value="Cyclin_C"/>
    <property type="match status" value="1"/>
</dbReference>
<dbReference type="FunFam" id="1.10.472.10:FF:000031">
    <property type="entry name" value="cyclin-L1-1-like isoform X1"/>
    <property type="match status" value="1"/>
</dbReference>
<feature type="domain" description="Cyclin-like" evidence="4">
    <location>
        <begin position="102"/>
        <end position="187"/>
    </location>
</feature>
<feature type="compositionally biased region" description="Basic residues" evidence="3">
    <location>
        <begin position="368"/>
        <end position="399"/>
    </location>
</feature>
<sequence>MATGQVLFQRFFCRKSMRDFNVRRMACACLFLATKLEESHRRTRDILMVFDRINKRRDGSRSLPLLIPETKDYDIMKERVITYERILLKTFGFIIHCVHPHKFVNSFVHSLEGGDELQQLAWNMLNDSLRTTLCVRFKGHVVAAGAIYLAARRLQVPLPSSPAWWEAFKVPTDQMVEVVLALDALYRRPKAHYIEVNPEVLKQQQALSGPAGAKQLTPGPGELGNDSPAVAQDSSVIRGGPDLASQQLGGPPGPGTAAAVVAGSTAAPPGNAAEMLAAAVALAQQRLQGSVALASGINAAQAAAVAAAAQAAQAAAAAAKPDPDTVSTLHQGGDGQANGGGPATSAVEGGAVQSRKRSRSRDRSQDRNRRRSRSSSRSRSRSRDRHRNGSRRDHRSRSRERRDRDRDRERRDHRDHRDRDRDRERERENERERERERRDGGRDRERDRERGRERGRDDRDGADRGDLPAPPPLPPRPDRRR</sequence>
<comment type="caution">
    <text evidence="6">The sequence shown here is derived from an EMBL/GenBank/DDBJ whole genome shotgun (WGS) entry which is preliminary data.</text>
</comment>
<feature type="region of interest" description="Disordered" evidence="3">
    <location>
        <begin position="205"/>
        <end position="257"/>
    </location>
</feature>
<dbReference type="InterPro" id="IPR006671">
    <property type="entry name" value="Cyclin_N"/>
</dbReference>
<keyword evidence="7" id="KW-1185">Reference proteome</keyword>
<dbReference type="PANTHER" id="PTHR10026">
    <property type="entry name" value="CYCLIN"/>
    <property type="match status" value="1"/>
</dbReference>
<evidence type="ECO:0000259" key="4">
    <source>
        <dbReference type="SMART" id="SM00385"/>
    </source>
</evidence>
<dbReference type="PIRSF" id="PIRSF036580">
    <property type="entry name" value="Cyclin_L"/>
    <property type="match status" value="1"/>
</dbReference>
<evidence type="ECO:0000256" key="1">
    <source>
        <dbReference type="ARBA" id="ARBA00023127"/>
    </source>
</evidence>
<evidence type="ECO:0008006" key="8">
    <source>
        <dbReference type="Google" id="ProtNLM"/>
    </source>
</evidence>
<evidence type="ECO:0000313" key="7">
    <source>
        <dbReference type="Proteomes" id="UP000613740"/>
    </source>
</evidence>
<feature type="domain" description="Cyclin-like" evidence="4">
    <location>
        <begin position="1"/>
        <end position="89"/>
    </location>
</feature>
<dbReference type="SMART" id="SM00385">
    <property type="entry name" value="CYCLIN"/>
    <property type="match status" value="2"/>
</dbReference>
<dbReference type="Proteomes" id="UP000613740">
    <property type="component" value="Unassembled WGS sequence"/>
</dbReference>
<reference evidence="6" key="1">
    <citation type="journal article" date="2020" name="bioRxiv">
        <title>Comparative genomics of Chlamydomonas.</title>
        <authorList>
            <person name="Craig R.J."/>
            <person name="Hasan A.R."/>
            <person name="Ness R.W."/>
            <person name="Keightley P.D."/>
        </authorList>
    </citation>
    <scope>NUCLEOTIDE SEQUENCE</scope>
    <source>
        <strain evidence="6">CCAP 11/173</strain>
    </source>
</reference>
<feature type="region of interest" description="Disordered" evidence="3">
    <location>
        <begin position="322"/>
        <end position="481"/>
    </location>
</feature>
<feature type="compositionally biased region" description="Basic and acidic residues" evidence="3">
    <location>
        <begin position="400"/>
        <end position="466"/>
    </location>
</feature>
<dbReference type="InterPro" id="IPR043198">
    <property type="entry name" value="Cyclin/Ssn8"/>
</dbReference>
<dbReference type="Pfam" id="PF00134">
    <property type="entry name" value="Cyclin_N"/>
    <property type="match status" value="1"/>
</dbReference>
<keyword evidence="1 2" id="KW-0195">Cyclin</keyword>
<dbReference type="InterPro" id="IPR013763">
    <property type="entry name" value="Cyclin-like_dom"/>
</dbReference>
<comment type="similarity">
    <text evidence="2">Belongs to the cyclin family.</text>
</comment>
<feature type="compositionally biased region" description="Gly residues" evidence="3">
    <location>
        <begin position="332"/>
        <end position="342"/>
    </location>
</feature>
<gene>
    <name evidence="6" type="ORF">HYH02_004969</name>
</gene>
<dbReference type="CDD" id="cd20533">
    <property type="entry name" value="CYCLIN_CCNL_rpt2"/>
    <property type="match status" value="1"/>
</dbReference>
<evidence type="ECO:0000256" key="2">
    <source>
        <dbReference type="RuleBase" id="RU000383"/>
    </source>
</evidence>
<feature type="compositionally biased region" description="Low complexity" evidence="3">
    <location>
        <begin position="243"/>
        <end position="257"/>
    </location>
</feature>
<dbReference type="InterPro" id="IPR004367">
    <property type="entry name" value="Cyclin_C-dom"/>
</dbReference>
<dbReference type="Gene3D" id="1.10.472.10">
    <property type="entry name" value="Cyclin-like"/>
    <property type="match status" value="2"/>
</dbReference>
<dbReference type="AlphaFoldDB" id="A0A835WN83"/>
<dbReference type="InterPro" id="IPR036915">
    <property type="entry name" value="Cyclin-like_sf"/>
</dbReference>
<evidence type="ECO:0000256" key="3">
    <source>
        <dbReference type="SAM" id="MobiDB-lite"/>
    </source>
</evidence>
<dbReference type="EMBL" id="JAEHOD010000011">
    <property type="protein sequence ID" value="KAG2450467.1"/>
    <property type="molecule type" value="Genomic_DNA"/>
</dbReference>
<organism evidence="6 7">
    <name type="scientific">Chlamydomonas schloesseri</name>
    <dbReference type="NCBI Taxonomy" id="2026947"/>
    <lineage>
        <taxon>Eukaryota</taxon>
        <taxon>Viridiplantae</taxon>
        <taxon>Chlorophyta</taxon>
        <taxon>core chlorophytes</taxon>
        <taxon>Chlorophyceae</taxon>
        <taxon>CS clade</taxon>
        <taxon>Chlamydomonadales</taxon>
        <taxon>Chlamydomonadaceae</taxon>
        <taxon>Chlamydomonas</taxon>
    </lineage>
</organism>
<evidence type="ECO:0000259" key="5">
    <source>
        <dbReference type="SMART" id="SM01332"/>
    </source>
</evidence>
<dbReference type="OrthoDB" id="10264655at2759"/>
<feature type="domain" description="Cyclin C-terminal" evidence="5">
    <location>
        <begin position="98"/>
        <end position="210"/>
    </location>
</feature>
<accession>A0A835WN83</accession>
<proteinExistence type="inferred from homology"/>
<dbReference type="GO" id="GO:0006357">
    <property type="term" value="P:regulation of transcription by RNA polymerase II"/>
    <property type="evidence" value="ECO:0007669"/>
    <property type="project" value="InterPro"/>
</dbReference>